<feature type="region of interest" description="Disordered" evidence="1">
    <location>
        <begin position="145"/>
        <end position="165"/>
    </location>
</feature>
<dbReference type="SUPFAM" id="SSF48371">
    <property type="entry name" value="ARM repeat"/>
    <property type="match status" value="1"/>
</dbReference>
<feature type="region of interest" description="Disordered" evidence="1">
    <location>
        <begin position="627"/>
        <end position="666"/>
    </location>
</feature>
<keyword evidence="3" id="KW-1185">Reference proteome</keyword>
<organism evidence="2 3">
    <name type="scientific">Diploscapter pachys</name>
    <dbReference type="NCBI Taxonomy" id="2018661"/>
    <lineage>
        <taxon>Eukaryota</taxon>
        <taxon>Metazoa</taxon>
        <taxon>Ecdysozoa</taxon>
        <taxon>Nematoda</taxon>
        <taxon>Chromadorea</taxon>
        <taxon>Rhabditida</taxon>
        <taxon>Rhabditina</taxon>
        <taxon>Rhabditomorpha</taxon>
        <taxon>Rhabditoidea</taxon>
        <taxon>Rhabditidae</taxon>
        <taxon>Diploscapter</taxon>
    </lineage>
</organism>
<feature type="compositionally biased region" description="Basic and acidic residues" evidence="1">
    <location>
        <begin position="628"/>
        <end position="666"/>
    </location>
</feature>
<sequence length="666" mass="73478">MCQSESRLAPTNHRGHHPVLRYTPAAHLGHRPVPIPLMHAFHQTSLHPIQQLHLHQQSTMYPSNYGGAPSHQTQPHSHHGGGYYDPSEHSRRSSGYPPSAAYNLPAAYNQQQHGFGGMHQGQGYDSHNYMMGSGANANPNMRWSRGSVPASAPSQYQGPQASMGGHGSVHYGGHSMQQQQQQRVPMQPPSVPSHPRFNPNAPTFVPRHNFNPDAVISRFDGLSVSGHGHSMSGDSADYGSMHVQQGQGYGNPTNYSNSQAALFGHQSQSSHNSMVDSHVVGQGQPAYFDGGQPQDDFDALFENDGGQYDDQIGYGQGSGQYVPSEELQAEMTKSSHQAVLTEILIGLEQLLGDVDDFGSWSFAIKERILQVQQYKDVWKTAVRTICEMATAISPTVMMAGNPQYILAKLLGYLAAEIPSFTMEGIIPVLKQIHSNRTELKSDRLDERCNLLVFFGEVYDKVLTENGTKFAKFGEAVLQQINDIIDRKQNPSMVNNESMKTVMQIIKLCGYELDSTKEGQDALNDILTMLGAYGVGHPQLSETIKTQLLSLVDLRKNNWGGNRNAYNSYSGNVAAPSGSIVGMNGEELELNDEERDFLEAHFGKLDGQTETETDTSIDDEYDQFLQEEELNKKTAEMNLKKEDKAESEQSDERNTPEAPKDGETTPQ</sequence>
<proteinExistence type="predicted"/>
<dbReference type="AlphaFoldDB" id="A0A2A2LDM5"/>
<dbReference type="Gene3D" id="1.25.40.180">
    <property type="match status" value="1"/>
</dbReference>
<dbReference type="Proteomes" id="UP000218231">
    <property type="component" value="Unassembled WGS sequence"/>
</dbReference>
<accession>A0A2A2LDM5</accession>
<evidence type="ECO:0008006" key="4">
    <source>
        <dbReference type="Google" id="ProtNLM"/>
    </source>
</evidence>
<evidence type="ECO:0000256" key="1">
    <source>
        <dbReference type="SAM" id="MobiDB-lite"/>
    </source>
</evidence>
<dbReference type="OrthoDB" id="8171816at2759"/>
<dbReference type="InterPro" id="IPR016024">
    <property type="entry name" value="ARM-type_fold"/>
</dbReference>
<feature type="region of interest" description="Disordered" evidence="1">
    <location>
        <begin position="59"/>
        <end position="101"/>
    </location>
</feature>
<name>A0A2A2LDM5_9BILA</name>
<gene>
    <name evidence="2" type="ORF">WR25_17171</name>
</gene>
<evidence type="ECO:0000313" key="3">
    <source>
        <dbReference type="Proteomes" id="UP000218231"/>
    </source>
</evidence>
<dbReference type="EMBL" id="LIAE01006883">
    <property type="protein sequence ID" value="PAV84167.1"/>
    <property type="molecule type" value="Genomic_DNA"/>
</dbReference>
<comment type="caution">
    <text evidence="2">The sequence shown here is derived from an EMBL/GenBank/DDBJ whole genome shotgun (WGS) entry which is preliminary data.</text>
</comment>
<protein>
    <recommendedName>
        <fullName evidence="4">MIF4G domain-containing protein</fullName>
    </recommendedName>
</protein>
<evidence type="ECO:0000313" key="2">
    <source>
        <dbReference type="EMBL" id="PAV84167.1"/>
    </source>
</evidence>
<reference evidence="2 3" key="1">
    <citation type="journal article" date="2017" name="Curr. Biol.">
        <title>Genome architecture and evolution of a unichromosomal asexual nematode.</title>
        <authorList>
            <person name="Fradin H."/>
            <person name="Zegar C."/>
            <person name="Gutwein M."/>
            <person name="Lucas J."/>
            <person name="Kovtun M."/>
            <person name="Corcoran D."/>
            <person name="Baugh L.R."/>
            <person name="Kiontke K."/>
            <person name="Gunsalus K."/>
            <person name="Fitch D.H."/>
            <person name="Piano F."/>
        </authorList>
    </citation>
    <scope>NUCLEOTIDE SEQUENCE [LARGE SCALE GENOMIC DNA]</scope>
    <source>
        <strain evidence="2">PF1309</strain>
    </source>
</reference>
<dbReference type="STRING" id="2018661.A0A2A2LDM5"/>